<accession>A0ABV1RU89</accession>
<organism evidence="3 4">
    <name type="scientific">Pontibacter populi</name>
    <dbReference type="NCBI Taxonomy" id="890055"/>
    <lineage>
        <taxon>Bacteria</taxon>
        <taxon>Pseudomonadati</taxon>
        <taxon>Bacteroidota</taxon>
        <taxon>Cytophagia</taxon>
        <taxon>Cytophagales</taxon>
        <taxon>Hymenobacteraceae</taxon>
        <taxon>Pontibacter</taxon>
    </lineage>
</organism>
<reference evidence="3 4" key="1">
    <citation type="submission" date="2024-06" db="EMBL/GenBank/DDBJ databases">
        <title>Pontibacter populi HYL7-15.</title>
        <authorList>
            <person name="Kim M.K."/>
        </authorList>
    </citation>
    <scope>NUCLEOTIDE SEQUENCE [LARGE SCALE GENOMIC DNA]</scope>
    <source>
        <strain evidence="3 4">HYL7-15</strain>
    </source>
</reference>
<keyword evidence="4" id="KW-1185">Reference proteome</keyword>
<feature type="transmembrane region" description="Helical" evidence="1">
    <location>
        <begin position="6"/>
        <end position="24"/>
    </location>
</feature>
<keyword evidence="1" id="KW-0812">Transmembrane</keyword>
<dbReference type="EMBL" id="JBEOKT010000007">
    <property type="protein sequence ID" value="MER2997970.1"/>
    <property type="molecule type" value="Genomic_DNA"/>
</dbReference>
<proteinExistence type="predicted"/>
<gene>
    <name evidence="3" type="ORF">ABS362_10475</name>
</gene>
<dbReference type="Pfam" id="PF14024">
    <property type="entry name" value="DUF4240"/>
    <property type="match status" value="1"/>
</dbReference>
<keyword evidence="1" id="KW-1133">Transmembrane helix</keyword>
<keyword evidence="1" id="KW-0472">Membrane</keyword>
<name>A0ABV1RU89_9BACT</name>
<evidence type="ECO:0000313" key="4">
    <source>
        <dbReference type="Proteomes" id="UP001476807"/>
    </source>
</evidence>
<evidence type="ECO:0000256" key="1">
    <source>
        <dbReference type="SAM" id="Phobius"/>
    </source>
</evidence>
<dbReference type="Proteomes" id="UP001476807">
    <property type="component" value="Unassembled WGS sequence"/>
</dbReference>
<protein>
    <submittedName>
        <fullName evidence="3">DUF4240 domain-containing protein</fullName>
    </submittedName>
</protein>
<dbReference type="InterPro" id="IPR025334">
    <property type="entry name" value="DUF4240"/>
</dbReference>
<comment type="caution">
    <text evidence="3">The sequence shown here is derived from an EMBL/GenBank/DDBJ whole genome shotgun (WGS) entry which is preliminary data.</text>
</comment>
<sequence length="226" mass="26368">MKYFLIIVGVIAVVLFIGYQYLNYKFLNAQEASFKELATLKFDESDRAFPDSIRMKDKQFWSLIEESEAKHPNKFDAQMNYLTQRLSTLTNEEIIGFEATLKEKMIELWDYNLKSLYQIVQDEYVSTDGFIYYRFWIISNGKDFFQRALANPDLLADEIQATYDGQGLMVVADNAFKLKNGANTNLELPRDVTTAVHYDFGNYRMSGDYISPSDFKDKFPKLVKKF</sequence>
<evidence type="ECO:0000259" key="2">
    <source>
        <dbReference type="Pfam" id="PF14024"/>
    </source>
</evidence>
<evidence type="ECO:0000313" key="3">
    <source>
        <dbReference type="EMBL" id="MER2997970.1"/>
    </source>
</evidence>
<dbReference type="RefSeq" id="WP_350412415.1">
    <property type="nucleotide sequence ID" value="NZ_JBEOKT010000007.1"/>
</dbReference>
<feature type="domain" description="DUF4240" evidence="2">
    <location>
        <begin position="55"/>
        <end position="177"/>
    </location>
</feature>